<proteinExistence type="predicted"/>
<keyword evidence="1" id="KW-0560">Oxidoreductase</keyword>
<organism evidence="2 4">
    <name type="scientific">Legionella quateirensis</name>
    <dbReference type="NCBI Taxonomy" id="45072"/>
    <lineage>
        <taxon>Bacteria</taxon>
        <taxon>Pseudomonadati</taxon>
        <taxon>Pseudomonadota</taxon>
        <taxon>Gammaproteobacteria</taxon>
        <taxon>Legionellales</taxon>
        <taxon>Legionellaceae</taxon>
        <taxon>Legionella</taxon>
    </lineage>
</organism>
<dbReference type="GO" id="GO:0004502">
    <property type="term" value="F:kynurenine 3-monooxygenase activity"/>
    <property type="evidence" value="ECO:0007669"/>
    <property type="project" value="UniProtKB-EC"/>
</dbReference>
<dbReference type="RefSeq" id="WP_058473353.1">
    <property type="nucleotide sequence ID" value="NZ_CAAAIL010000005.1"/>
</dbReference>
<dbReference type="OrthoDB" id="5654384at2"/>
<reference evidence="2 4" key="2">
    <citation type="submission" date="2018-06" db="EMBL/GenBank/DDBJ databases">
        <authorList>
            <consortium name="Pathogen Informatics"/>
            <person name="Doyle S."/>
        </authorList>
    </citation>
    <scope>NUCLEOTIDE SEQUENCE [LARGE SCALE GENOMIC DNA]</scope>
    <source>
        <strain evidence="2 4">NCTC12376</strain>
    </source>
</reference>
<accession>A0A378KSG8</accession>
<dbReference type="EMBL" id="LNYR01000012">
    <property type="protein sequence ID" value="KTD50940.1"/>
    <property type="molecule type" value="Genomic_DNA"/>
</dbReference>
<name>A0A378KSG8_9GAMM</name>
<evidence type="ECO:0000313" key="2">
    <source>
        <dbReference type="EMBL" id="STY17814.1"/>
    </source>
</evidence>
<dbReference type="InterPro" id="IPR036188">
    <property type="entry name" value="FAD/NAD-bd_sf"/>
</dbReference>
<dbReference type="Gene3D" id="3.50.50.60">
    <property type="entry name" value="FAD/NAD(P)-binding domain"/>
    <property type="match status" value="1"/>
</dbReference>
<evidence type="ECO:0000313" key="3">
    <source>
        <dbReference type="Proteomes" id="UP000054639"/>
    </source>
</evidence>
<dbReference type="EMBL" id="UGOW01000001">
    <property type="protein sequence ID" value="STY17814.1"/>
    <property type="molecule type" value="Genomic_DNA"/>
</dbReference>
<evidence type="ECO:0000313" key="4">
    <source>
        <dbReference type="Proteomes" id="UP000254230"/>
    </source>
</evidence>
<dbReference type="SUPFAM" id="SSF51905">
    <property type="entry name" value="FAD/NAD(P)-binding domain"/>
    <property type="match status" value="1"/>
</dbReference>
<dbReference type="STRING" id="45072.Lqua_1167"/>
<evidence type="ECO:0000313" key="1">
    <source>
        <dbReference type="EMBL" id="KTD50940.1"/>
    </source>
</evidence>
<keyword evidence="3" id="KW-1185">Reference proteome</keyword>
<reference evidence="1 3" key="1">
    <citation type="submission" date="2015-11" db="EMBL/GenBank/DDBJ databases">
        <title>Genomic analysis of 38 Legionella species identifies large and diverse effector repertoires.</title>
        <authorList>
            <person name="Burstein D."/>
            <person name="Amaro F."/>
            <person name="Zusman T."/>
            <person name="Lifshitz Z."/>
            <person name="Cohen O."/>
            <person name="Gilbert J.A."/>
            <person name="Pupko T."/>
            <person name="Shuman H.A."/>
            <person name="Segal G."/>
        </authorList>
    </citation>
    <scope>NUCLEOTIDE SEQUENCE [LARGE SCALE GENOMIC DNA]</scope>
    <source>
        <strain evidence="1 3">ATCC 49507</strain>
    </source>
</reference>
<keyword evidence="2" id="KW-0830">Ubiquinone</keyword>
<protein>
    <submittedName>
        <fullName evidence="1">Kynurenine 3-monooxygenase</fullName>
        <ecNumber evidence="1">1.14.13.9</ecNumber>
    </submittedName>
    <submittedName>
        <fullName evidence="2">Ubiquinone biosynthesis hydroxylase, UbiH/UbiF/VisC/COQ6 family</fullName>
    </submittedName>
</protein>
<dbReference type="EC" id="1.14.13.9" evidence="1"/>
<dbReference type="Proteomes" id="UP000054639">
    <property type="component" value="Unassembled WGS sequence"/>
</dbReference>
<sequence length="1301" mass="150649">MSGTNTPSDTNRTYDVVICGAGPIGLIAAFELLRNRHKILIIEKRSKEESTSRQQMILLTEVTRIQLLNCIHTRDKLDDNDFKFLEGLGSSKVVSISRLQRFLLNRLHHLNNTINRNSSPNPIIEYKTRIKSASLPEGTATLISHDQEIDIQFGHLIGADGANCESLEKINFGDIRKPVRKSVSKLSYLKNTFHLGVYAICKRIDGLPFEIPDEEFIRGHSSHKLLYFLRVDKASHKKSGGTCVKVGFVGEIPKKIFLQHQREHQEFNQAGIDNQSIDLKYYTALNFVKKIFAKSLKLRKTDVILELKTSKNTKKNSTRVLAFKGRSIKADTAAVRANTHGFYLIGDAYFSPNYPIGHGLNDGAFAASYLGCIKKSTEASVNYLDKHIHQYNQMTNNLAQIAIDIMKQLYWIDAFRQKWLIRRLLTPEFTIKDNGSYLMIRDQYDNKLNSESVLRLGYNSIDLQILNYINIKFNQYIACFPNEDETKINDLMILFMKLNSTIINQYRIEIKHILRKLQDKNPEIDLGAANKYIERIIKLTRKRILAKAAYLLKKEKNTDELFQSDTFSDPVIVRELLSKEINPFKNNKHSVIKTIHNRKSIYILLAIEYLMYLYEDNLSKSNADSDLIDELVTIIQDITREREAFKLYTYIFDIDYLNQILKKLDPNHHILSNWELAFTSLRNHIAILKKVNRFDEDIISTISSSDSFSEYNDYLEAAQYGNLHKLKDIESTLSDPSKIESYLQNRRYLVYKMAIQNGHINVIQHFYEISSENFKKAIQSDDYTLLNAALYIKSNEIIKFIFTISDDKPNDIIKKNSYKLFLSAIELNNEVLFVYLSKYVDSYDLAKMLTEHRLLYSALKSNDIKAIDCICSMVNNSVDHQYLSTLLNDKIILSARLLINSTHMFITNITTLVHLLKLLNSTSYTSPNIRELLSFAQESSIGGKAYEDRVHFVVSVLSGIEEVSRLFSGKDRNELKSYFKYAACGGFDYVIAYIMQNQLLDISSVITERKYNLLMLVILNKKLNTLKILLNQIPNRIPSFLEARDYKVFILASDIEDISIYNYLLIIAMEHHVSIDAIIESHDYKIIDNLIYHKNIHQLNQMISMSASTYNKMLIQKKLMESNLSLILDDFTQDPHIDTKSVDTVNEITDPFELFMKYIKDRDIRSLYHFLNREDQIPVAIINLLEFNDYEGFKTALSTREPDLILILFEKASRYDIATQMLLSIIDQYKESNLAHKIDDMFILEPIQEWAMSKYELFKEYFVKDESSQTRYSFFIKTVHSQHTDDESFAPTHEGKGKPNR</sequence>
<dbReference type="Proteomes" id="UP000254230">
    <property type="component" value="Unassembled WGS sequence"/>
</dbReference>
<gene>
    <name evidence="1" type="primary">kmo</name>
    <name evidence="1" type="ORF">Lqua_1167</name>
    <name evidence="2" type="ORF">NCTC12376_01629</name>
</gene>